<dbReference type="EMBL" id="CM029048">
    <property type="protein sequence ID" value="KAG2576277.1"/>
    <property type="molecule type" value="Genomic_DNA"/>
</dbReference>
<name>A0A8T0QT14_PANVG</name>
<evidence type="ECO:0000256" key="1">
    <source>
        <dbReference type="SAM" id="MobiDB-lite"/>
    </source>
</evidence>
<sequence length="196" mass="22376">MEIPLSQNHPKDNDDNGGVCHVPPSSNTGRASNCVNVQIEDDEEPYEMARAIDSDDDRPVPPLSAEDIELMRCFCPNIDPLVPEFSDLRDCASAYAEGRDDELLDAPYVGDSMQVRKGLVFKDLTTLKRWLQEYAVKRKRPFKVTHSYVERRYTVGMCSEAKGHRKVQDHQSCRGTHMFRERIAYEASTVDLYPYS</sequence>
<dbReference type="AlphaFoldDB" id="A0A8T0QT14"/>
<organism evidence="2 3">
    <name type="scientific">Panicum virgatum</name>
    <name type="common">Blackwell switchgrass</name>
    <dbReference type="NCBI Taxonomy" id="38727"/>
    <lineage>
        <taxon>Eukaryota</taxon>
        <taxon>Viridiplantae</taxon>
        <taxon>Streptophyta</taxon>
        <taxon>Embryophyta</taxon>
        <taxon>Tracheophyta</taxon>
        <taxon>Spermatophyta</taxon>
        <taxon>Magnoliopsida</taxon>
        <taxon>Liliopsida</taxon>
        <taxon>Poales</taxon>
        <taxon>Poaceae</taxon>
        <taxon>PACMAD clade</taxon>
        <taxon>Panicoideae</taxon>
        <taxon>Panicodae</taxon>
        <taxon>Paniceae</taxon>
        <taxon>Panicinae</taxon>
        <taxon>Panicum</taxon>
        <taxon>Panicum sect. Hiantes</taxon>
    </lineage>
</organism>
<reference evidence="2" key="1">
    <citation type="submission" date="2020-05" db="EMBL/GenBank/DDBJ databases">
        <title>WGS assembly of Panicum virgatum.</title>
        <authorList>
            <person name="Lovell J.T."/>
            <person name="Jenkins J."/>
            <person name="Shu S."/>
            <person name="Juenger T.E."/>
            <person name="Schmutz J."/>
        </authorList>
    </citation>
    <scope>NUCLEOTIDE SEQUENCE</scope>
    <source>
        <strain evidence="2">AP13</strain>
    </source>
</reference>
<dbReference type="Proteomes" id="UP000823388">
    <property type="component" value="Chromosome 6N"/>
</dbReference>
<evidence type="ECO:0000313" key="2">
    <source>
        <dbReference type="EMBL" id="KAG2576277.1"/>
    </source>
</evidence>
<feature type="region of interest" description="Disordered" evidence="1">
    <location>
        <begin position="1"/>
        <end position="32"/>
    </location>
</feature>
<comment type="caution">
    <text evidence="2">The sequence shown here is derived from an EMBL/GenBank/DDBJ whole genome shotgun (WGS) entry which is preliminary data.</text>
</comment>
<keyword evidence="3" id="KW-1185">Reference proteome</keyword>
<accession>A0A8T0QT14</accession>
<gene>
    <name evidence="2" type="ORF">PVAP13_6NG015857</name>
</gene>
<evidence type="ECO:0000313" key="3">
    <source>
        <dbReference type="Proteomes" id="UP000823388"/>
    </source>
</evidence>
<proteinExistence type="predicted"/>
<protein>
    <submittedName>
        <fullName evidence="2">Uncharacterized protein</fullName>
    </submittedName>
</protein>